<keyword evidence="1" id="KW-0732">Signal</keyword>
<name>A0A835RBH2_VANPL</name>
<sequence>MSASLGGIALFLFAFSRAGDRVCSPLRSINLHSVCLIPLAHFAQSVLTMRMGSLANGCSKDEAKVMMKKKEVAQASSIL</sequence>
<evidence type="ECO:0000313" key="3">
    <source>
        <dbReference type="Proteomes" id="UP000636800"/>
    </source>
</evidence>
<feature type="chain" id="PRO_5032753794" description="Secreted protein" evidence="1">
    <location>
        <begin position="19"/>
        <end position="79"/>
    </location>
</feature>
<gene>
    <name evidence="2" type="ORF">HPP92_008102</name>
</gene>
<dbReference type="AlphaFoldDB" id="A0A835RBH2"/>
<comment type="caution">
    <text evidence="2">The sequence shown here is derived from an EMBL/GenBank/DDBJ whole genome shotgun (WGS) entry which is preliminary data.</text>
</comment>
<proteinExistence type="predicted"/>
<organism evidence="2 3">
    <name type="scientific">Vanilla planifolia</name>
    <name type="common">Vanilla</name>
    <dbReference type="NCBI Taxonomy" id="51239"/>
    <lineage>
        <taxon>Eukaryota</taxon>
        <taxon>Viridiplantae</taxon>
        <taxon>Streptophyta</taxon>
        <taxon>Embryophyta</taxon>
        <taxon>Tracheophyta</taxon>
        <taxon>Spermatophyta</taxon>
        <taxon>Magnoliopsida</taxon>
        <taxon>Liliopsida</taxon>
        <taxon>Asparagales</taxon>
        <taxon>Orchidaceae</taxon>
        <taxon>Vanilloideae</taxon>
        <taxon>Vanilleae</taxon>
        <taxon>Vanilla</taxon>
    </lineage>
</organism>
<reference evidence="2 3" key="1">
    <citation type="journal article" date="2020" name="Nat. Food">
        <title>A phased Vanilla planifolia genome enables genetic improvement of flavour and production.</title>
        <authorList>
            <person name="Hasing T."/>
            <person name="Tang H."/>
            <person name="Brym M."/>
            <person name="Khazi F."/>
            <person name="Huang T."/>
            <person name="Chambers A.H."/>
        </authorList>
    </citation>
    <scope>NUCLEOTIDE SEQUENCE [LARGE SCALE GENOMIC DNA]</scope>
    <source>
        <tissue evidence="2">Leaf</tissue>
    </source>
</reference>
<evidence type="ECO:0000313" key="2">
    <source>
        <dbReference type="EMBL" id="KAG0489291.1"/>
    </source>
</evidence>
<dbReference type="EMBL" id="JADCNL010000003">
    <property type="protein sequence ID" value="KAG0489291.1"/>
    <property type="molecule type" value="Genomic_DNA"/>
</dbReference>
<evidence type="ECO:0000256" key="1">
    <source>
        <dbReference type="SAM" id="SignalP"/>
    </source>
</evidence>
<feature type="signal peptide" evidence="1">
    <location>
        <begin position="1"/>
        <end position="18"/>
    </location>
</feature>
<accession>A0A835RBH2</accession>
<dbReference type="Proteomes" id="UP000636800">
    <property type="component" value="Chromosome 3"/>
</dbReference>
<dbReference type="OrthoDB" id="409992at2759"/>
<keyword evidence="3" id="KW-1185">Reference proteome</keyword>
<evidence type="ECO:0008006" key="4">
    <source>
        <dbReference type="Google" id="ProtNLM"/>
    </source>
</evidence>
<protein>
    <recommendedName>
        <fullName evidence="4">Secreted protein</fullName>
    </recommendedName>
</protein>